<evidence type="ECO:0000256" key="5">
    <source>
        <dbReference type="ARBA" id="ARBA00023065"/>
    </source>
</evidence>
<gene>
    <name evidence="13 14" type="primary">LOC108566256</name>
</gene>
<feature type="transmembrane region" description="Helical" evidence="10">
    <location>
        <begin position="166"/>
        <end position="192"/>
    </location>
</feature>
<evidence type="ECO:0000256" key="4">
    <source>
        <dbReference type="ARBA" id="ARBA00022989"/>
    </source>
</evidence>
<comment type="similarity">
    <text evidence="8">Belongs to the two pore domain potassium channel (TC 1.A.1.8) family.</text>
</comment>
<dbReference type="Pfam" id="PF07885">
    <property type="entry name" value="Ion_trans_2"/>
    <property type="match status" value="2"/>
</dbReference>
<evidence type="ECO:0000256" key="10">
    <source>
        <dbReference type="SAM" id="Phobius"/>
    </source>
</evidence>
<reference evidence="13 14" key="1">
    <citation type="submission" date="2025-05" db="UniProtKB">
        <authorList>
            <consortium name="RefSeq"/>
        </authorList>
    </citation>
    <scope>IDENTIFICATION</scope>
    <source>
        <tissue evidence="13 14">Whole Larva</tissue>
    </source>
</reference>
<proteinExistence type="inferred from homology"/>
<feature type="domain" description="Potassium channel" evidence="11">
    <location>
        <begin position="89"/>
        <end position="145"/>
    </location>
</feature>
<feature type="compositionally biased region" description="Polar residues" evidence="9">
    <location>
        <begin position="582"/>
        <end position="594"/>
    </location>
</feature>
<feature type="transmembrane region" description="Helical" evidence="10">
    <location>
        <begin position="204"/>
        <end position="222"/>
    </location>
</feature>
<feature type="transmembrane region" description="Helical" evidence="10">
    <location>
        <begin position="6"/>
        <end position="28"/>
    </location>
</feature>
<evidence type="ECO:0000256" key="7">
    <source>
        <dbReference type="ARBA" id="ARBA00023303"/>
    </source>
</evidence>
<feature type="compositionally biased region" description="Polar residues" evidence="9">
    <location>
        <begin position="669"/>
        <end position="679"/>
    </location>
</feature>
<evidence type="ECO:0000313" key="13">
    <source>
        <dbReference type="RefSeq" id="XP_017781546.1"/>
    </source>
</evidence>
<dbReference type="PRINTS" id="PR01333">
    <property type="entry name" value="2POREKCHANEL"/>
</dbReference>
<sequence>MMSKKQWFVLLCLYIIYLLLGASFYYQIESRAERERKSVERIERKEIEDLLKIHYIPSINSSQEEIFEKLTAYCGKPMHSSMSKHEDPLIWDFYHSLFFVITVVSTIGYGNLAPTTMLGRIVMIFYGLVGIPINGIVMVTLGDFFGKKFTKLYNRWKTDKMHHDNARLGLIFQIILYLVPAFTLLIFIPSVVIMIFEGWDYDVAVYYAFVTLTTIGFGDYVAAVADNGFGKSFIFYEIFLLVWIIIGLGYVLMVLGFISRGLRSKKMHAIEQMLAHNIKRTPDKFRALRSLLHEILVMRVKPVYKKKQSIFEAPSVGYRSQSCPDLSMYFKKDSPTMVRKRAVSECVDQEGLPRVQSDTDLHLIDKELTFGSDKKKQQTELLLRVSNVLGQTIEEDVCCTGYNGLSDSQILESEWTINSQKSETNSQIPISWRPRACSEVKFPFETQYPQSNENTWYGQTASLKLQEMRETMKHGRARSRTLPVQQEPLIKLPPTRFFDKLRKTFRRKNKNKDIEKQDICTSPPPQRSRAFSDVHNYLADTRNGRPSVLSIQEQEDIQTIAELLVALTNVPENKPKRKLGTASLTPPQASSPQGSRKMEGSPPKRRRSAIRPAFQSRRSSMIPTTPTIIQPRRLSLRPVAFDENKLSPPPPYSPMQAARPRRFSLRPVPNTSATPSPVQRQRLRKASKDQTNAWFP</sequence>
<keyword evidence="4 10" id="KW-1133">Transmembrane helix</keyword>
<feature type="transmembrane region" description="Helical" evidence="10">
    <location>
        <begin position="121"/>
        <end position="145"/>
    </location>
</feature>
<keyword evidence="7 8" id="KW-0407">Ion channel</keyword>
<dbReference type="PANTHER" id="PTHR11003">
    <property type="entry name" value="POTASSIUM CHANNEL, SUBFAMILY K"/>
    <property type="match status" value="1"/>
</dbReference>
<keyword evidence="3 8" id="KW-0812">Transmembrane</keyword>
<keyword evidence="2 8" id="KW-0813">Transport</keyword>
<evidence type="ECO:0000256" key="6">
    <source>
        <dbReference type="ARBA" id="ARBA00023136"/>
    </source>
</evidence>
<feature type="transmembrane region" description="Helical" evidence="10">
    <location>
        <begin position="234"/>
        <end position="258"/>
    </location>
</feature>
<evidence type="ECO:0000256" key="9">
    <source>
        <dbReference type="SAM" id="MobiDB-lite"/>
    </source>
</evidence>
<dbReference type="PANTHER" id="PTHR11003:SF352">
    <property type="entry name" value="BCDNA.GH04802-RELATED"/>
    <property type="match status" value="1"/>
</dbReference>
<dbReference type="InterPro" id="IPR013099">
    <property type="entry name" value="K_chnl_dom"/>
</dbReference>
<dbReference type="SUPFAM" id="SSF81324">
    <property type="entry name" value="Voltage-gated potassium channels"/>
    <property type="match status" value="2"/>
</dbReference>
<evidence type="ECO:0000256" key="8">
    <source>
        <dbReference type="RuleBase" id="RU003857"/>
    </source>
</evidence>
<dbReference type="Gene3D" id="1.10.287.70">
    <property type="match status" value="1"/>
</dbReference>
<keyword evidence="6 10" id="KW-0472">Membrane</keyword>
<name>A0ABM1N3Z7_NICVS</name>
<evidence type="ECO:0000256" key="3">
    <source>
        <dbReference type="ARBA" id="ARBA00022692"/>
    </source>
</evidence>
<evidence type="ECO:0000259" key="11">
    <source>
        <dbReference type="Pfam" id="PF07885"/>
    </source>
</evidence>
<evidence type="ECO:0000256" key="1">
    <source>
        <dbReference type="ARBA" id="ARBA00004141"/>
    </source>
</evidence>
<dbReference type="RefSeq" id="XP_017781547.1">
    <property type="nucleotide sequence ID" value="XM_017926058.1"/>
</dbReference>
<evidence type="ECO:0000256" key="2">
    <source>
        <dbReference type="ARBA" id="ARBA00022448"/>
    </source>
</evidence>
<organism evidence="12 14">
    <name type="scientific">Nicrophorus vespilloides</name>
    <name type="common">Boreal carrion beetle</name>
    <dbReference type="NCBI Taxonomy" id="110193"/>
    <lineage>
        <taxon>Eukaryota</taxon>
        <taxon>Metazoa</taxon>
        <taxon>Ecdysozoa</taxon>
        <taxon>Arthropoda</taxon>
        <taxon>Hexapoda</taxon>
        <taxon>Insecta</taxon>
        <taxon>Pterygota</taxon>
        <taxon>Neoptera</taxon>
        <taxon>Endopterygota</taxon>
        <taxon>Coleoptera</taxon>
        <taxon>Polyphaga</taxon>
        <taxon>Staphyliniformia</taxon>
        <taxon>Silphidae</taxon>
        <taxon>Nicrophorinae</taxon>
        <taxon>Nicrophorus</taxon>
    </lineage>
</organism>
<keyword evidence="5 8" id="KW-0406">Ion transport</keyword>
<evidence type="ECO:0000313" key="12">
    <source>
        <dbReference type="Proteomes" id="UP000695000"/>
    </source>
</evidence>
<keyword evidence="12" id="KW-1185">Reference proteome</keyword>
<dbReference type="Proteomes" id="UP000695000">
    <property type="component" value="Unplaced"/>
</dbReference>
<evidence type="ECO:0000313" key="14">
    <source>
        <dbReference type="RefSeq" id="XP_017781547.1"/>
    </source>
</evidence>
<accession>A0ABM1N3Z7</accession>
<feature type="compositionally biased region" description="Polar residues" evidence="9">
    <location>
        <begin position="616"/>
        <end position="628"/>
    </location>
</feature>
<feature type="region of interest" description="Disordered" evidence="9">
    <location>
        <begin position="574"/>
        <end position="696"/>
    </location>
</feature>
<protein>
    <submittedName>
        <fullName evidence="13 14">Open rectifier potassium channel protein 1</fullName>
    </submittedName>
</protein>
<dbReference type="GeneID" id="108566256"/>
<comment type="subcellular location">
    <subcellularLocation>
        <location evidence="1">Membrane</location>
        <topology evidence="1">Multi-pass membrane protein</topology>
    </subcellularLocation>
</comment>
<dbReference type="GO" id="GO:0034220">
    <property type="term" value="P:monoatomic ion transmembrane transport"/>
    <property type="evidence" value="ECO:0007669"/>
    <property type="project" value="UniProtKB-KW"/>
</dbReference>
<feature type="domain" description="Potassium channel" evidence="11">
    <location>
        <begin position="183"/>
        <end position="260"/>
    </location>
</feature>
<dbReference type="RefSeq" id="XP_017781546.1">
    <property type="nucleotide sequence ID" value="XM_017926057.1"/>
</dbReference>
<feature type="transmembrane region" description="Helical" evidence="10">
    <location>
        <begin position="89"/>
        <end position="109"/>
    </location>
</feature>
<feature type="region of interest" description="Disordered" evidence="9">
    <location>
        <begin position="508"/>
        <end position="530"/>
    </location>
</feature>
<dbReference type="InterPro" id="IPR003280">
    <property type="entry name" value="2pore_dom_K_chnl"/>
</dbReference>